<evidence type="ECO:0000256" key="14">
    <source>
        <dbReference type="PIRSR" id="PIRSR039102-1"/>
    </source>
</evidence>
<evidence type="ECO:0000313" key="19">
    <source>
        <dbReference type="Proteomes" id="UP000009374"/>
    </source>
</evidence>
<evidence type="ECO:0000256" key="4">
    <source>
        <dbReference type="ARBA" id="ARBA00012216"/>
    </source>
</evidence>
<evidence type="ECO:0000256" key="5">
    <source>
        <dbReference type="ARBA" id="ARBA00022490"/>
    </source>
</evidence>
<dbReference type="InterPro" id="IPR011127">
    <property type="entry name" value="Dala_Dala_lig_N"/>
</dbReference>
<keyword evidence="10 13" id="KW-0573">Peptidoglycan synthesis</keyword>
<comment type="catalytic activity">
    <reaction evidence="12 13">
        <text>2 D-alanine + ATP = D-alanyl-D-alanine + ADP + phosphate + H(+)</text>
        <dbReference type="Rhea" id="RHEA:11224"/>
        <dbReference type="ChEBI" id="CHEBI:15378"/>
        <dbReference type="ChEBI" id="CHEBI:30616"/>
        <dbReference type="ChEBI" id="CHEBI:43474"/>
        <dbReference type="ChEBI" id="CHEBI:57416"/>
        <dbReference type="ChEBI" id="CHEBI:57822"/>
        <dbReference type="ChEBI" id="CHEBI:456216"/>
        <dbReference type="EC" id="6.3.2.4"/>
    </reaction>
</comment>
<dbReference type="PROSITE" id="PS00844">
    <property type="entry name" value="DALA_DALA_LIGASE_2"/>
    <property type="match status" value="1"/>
</dbReference>
<evidence type="ECO:0000256" key="15">
    <source>
        <dbReference type="PIRSR" id="PIRSR039102-3"/>
    </source>
</evidence>
<dbReference type="GO" id="GO:0008360">
    <property type="term" value="P:regulation of cell shape"/>
    <property type="evidence" value="ECO:0007669"/>
    <property type="project" value="UniProtKB-KW"/>
</dbReference>
<evidence type="ECO:0000256" key="1">
    <source>
        <dbReference type="ARBA" id="ARBA00001936"/>
    </source>
</evidence>
<dbReference type="PROSITE" id="PS00843">
    <property type="entry name" value="DALA_DALA_LIGASE_1"/>
    <property type="match status" value="1"/>
</dbReference>
<feature type="active site" evidence="14">
    <location>
        <position position="152"/>
    </location>
</feature>
<evidence type="ECO:0000256" key="12">
    <source>
        <dbReference type="ARBA" id="ARBA00047614"/>
    </source>
</evidence>
<evidence type="ECO:0000256" key="16">
    <source>
        <dbReference type="PROSITE-ProRule" id="PRU00409"/>
    </source>
</evidence>
<dbReference type="Proteomes" id="UP000009374">
    <property type="component" value="Unassembled WGS sequence"/>
</dbReference>
<dbReference type="NCBIfam" id="TIGR01205">
    <property type="entry name" value="D_ala_D_alaTIGR"/>
    <property type="match status" value="1"/>
</dbReference>
<name>C6HX62_9BACT</name>
<dbReference type="InterPro" id="IPR011761">
    <property type="entry name" value="ATP-grasp"/>
</dbReference>
<dbReference type="HAMAP" id="MF_00047">
    <property type="entry name" value="Dala_Dala_lig"/>
    <property type="match status" value="1"/>
</dbReference>
<feature type="binding site" evidence="15">
    <location>
        <position position="274"/>
    </location>
    <ligand>
        <name>Mg(2+)</name>
        <dbReference type="ChEBI" id="CHEBI:18420"/>
        <label>1</label>
    </ligand>
</feature>
<reference evidence="18 19" key="1">
    <citation type="journal article" date="2009" name="Appl. Environ. Microbiol.">
        <title>Community genomic and proteomic analyses of chemoautotrophic iron-oxidizing "Leptospirillum rubarum" (Group II) and "Leptospirillum ferrodiazotrophum" (Group III) bacteria in acid mine drainage biofilms.</title>
        <authorList>
            <person name="Goltsman D.S."/>
            <person name="Denef V.J."/>
            <person name="Singer S.W."/>
            <person name="VerBerkmoes N.C."/>
            <person name="Lefsrud M."/>
            <person name="Mueller R.S."/>
            <person name="Dick G.J."/>
            <person name="Sun C.L."/>
            <person name="Wheeler K.E."/>
            <person name="Zemla A."/>
            <person name="Baker B.J."/>
            <person name="Hauser L."/>
            <person name="Land M."/>
            <person name="Shah M.B."/>
            <person name="Thelen M.P."/>
            <person name="Hettich R.L."/>
            <person name="Banfield J.F."/>
        </authorList>
    </citation>
    <scope>NUCLEOTIDE SEQUENCE [LARGE SCALE GENOMIC DNA]</scope>
</reference>
<dbReference type="SUPFAM" id="SSF56059">
    <property type="entry name" value="Glutathione synthetase ATP-binding domain-like"/>
    <property type="match status" value="1"/>
</dbReference>
<dbReference type="GO" id="GO:0071555">
    <property type="term" value="P:cell wall organization"/>
    <property type="evidence" value="ECO:0007669"/>
    <property type="project" value="UniProtKB-KW"/>
</dbReference>
<dbReference type="GO" id="GO:0005737">
    <property type="term" value="C:cytoplasm"/>
    <property type="evidence" value="ECO:0007669"/>
    <property type="project" value="UniProtKB-SubCell"/>
</dbReference>
<dbReference type="PANTHER" id="PTHR23132">
    <property type="entry name" value="D-ALANINE--D-ALANINE LIGASE"/>
    <property type="match status" value="1"/>
</dbReference>
<comment type="cofactor">
    <cofactor evidence="15">
        <name>Mg(2+)</name>
        <dbReference type="ChEBI" id="CHEBI:18420"/>
    </cofactor>
    <cofactor evidence="15">
        <name>Mn(2+)</name>
        <dbReference type="ChEBI" id="CHEBI:29035"/>
    </cofactor>
    <text evidence="15">Binds 2 magnesium or manganese ions per subunit.</text>
</comment>
<dbReference type="EC" id="6.3.2.4" evidence="4 13"/>
<dbReference type="Gene3D" id="3.30.1490.20">
    <property type="entry name" value="ATP-grasp fold, A domain"/>
    <property type="match status" value="1"/>
</dbReference>
<dbReference type="EMBL" id="GG693873">
    <property type="protein sequence ID" value="EES52772.1"/>
    <property type="molecule type" value="Genomic_DNA"/>
</dbReference>
<evidence type="ECO:0000256" key="10">
    <source>
        <dbReference type="ARBA" id="ARBA00022984"/>
    </source>
</evidence>
<dbReference type="AlphaFoldDB" id="C6HX62"/>
<dbReference type="InterPro" id="IPR011095">
    <property type="entry name" value="Dala_Dala_lig_C"/>
</dbReference>
<accession>C6HX62</accession>
<comment type="pathway">
    <text evidence="13">Cell wall biogenesis; peptidoglycan biosynthesis.</text>
</comment>
<dbReference type="PIRSF" id="PIRSF039102">
    <property type="entry name" value="Ddl/VanB"/>
    <property type="match status" value="1"/>
</dbReference>
<keyword evidence="15" id="KW-0479">Metal-binding</keyword>
<organism evidence="18 19">
    <name type="scientific">Leptospirillum ferrodiazotrophum</name>
    <dbReference type="NCBI Taxonomy" id="412449"/>
    <lineage>
        <taxon>Bacteria</taxon>
        <taxon>Pseudomonadati</taxon>
        <taxon>Nitrospirota</taxon>
        <taxon>Nitrospiria</taxon>
        <taxon>Nitrospirales</taxon>
        <taxon>Nitrospiraceae</taxon>
        <taxon>Leptospirillum</taxon>
    </lineage>
</organism>
<gene>
    <name evidence="13" type="primary">ddl</name>
    <name evidence="18" type="ORF">UBAL3_92050144</name>
</gene>
<dbReference type="PROSITE" id="PS50975">
    <property type="entry name" value="ATP_GRASP"/>
    <property type="match status" value="1"/>
</dbReference>
<dbReference type="Pfam" id="PF01820">
    <property type="entry name" value="Dala_Dala_lig_N"/>
    <property type="match status" value="1"/>
</dbReference>
<keyword evidence="9 13" id="KW-0133">Cell shape</keyword>
<evidence type="ECO:0000313" key="18">
    <source>
        <dbReference type="EMBL" id="EES52772.1"/>
    </source>
</evidence>
<feature type="active site" evidence="14">
    <location>
        <position position="24"/>
    </location>
</feature>
<protein>
    <recommendedName>
        <fullName evidence="4 13">D-alanine--D-alanine ligase</fullName>
        <ecNumber evidence="4 13">6.3.2.4</ecNumber>
    </recommendedName>
    <alternativeName>
        <fullName evidence="13">D-Ala-D-Ala ligase</fullName>
    </alternativeName>
    <alternativeName>
        <fullName evidence="13">D-alanylalanine synthetase</fullName>
    </alternativeName>
</protein>
<comment type="function">
    <text evidence="13">Cell wall formation.</text>
</comment>
<dbReference type="GO" id="GO:0046872">
    <property type="term" value="F:metal ion binding"/>
    <property type="evidence" value="ECO:0007669"/>
    <property type="project" value="UniProtKB-KW"/>
</dbReference>
<dbReference type="GO" id="GO:0005524">
    <property type="term" value="F:ATP binding"/>
    <property type="evidence" value="ECO:0007669"/>
    <property type="project" value="UniProtKB-UniRule"/>
</dbReference>
<evidence type="ECO:0000256" key="11">
    <source>
        <dbReference type="ARBA" id="ARBA00023316"/>
    </source>
</evidence>
<proteinExistence type="inferred from homology"/>
<comment type="cofactor">
    <cofactor evidence="1">
        <name>Mn(2+)</name>
        <dbReference type="ChEBI" id="CHEBI:29035"/>
    </cofactor>
</comment>
<feature type="binding site" evidence="15">
    <location>
        <position position="276"/>
    </location>
    <ligand>
        <name>Mg(2+)</name>
        <dbReference type="ChEBI" id="CHEBI:18420"/>
        <label>2</label>
    </ligand>
</feature>
<dbReference type="UniPathway" id="UPA00219"/>
<sequence>MSREYLTTKGIRRVAVLAGGDSDEAEISRVSGKAVAEALRKAGFEVGEFEADRSLAKTLTDFSPDVAFLATHGGGGENGTLQGFLETMKIPYTGSGVLASAIGMSKMRSRALFRERGLAVPLTYAHRTEESFNPGYISFDPPYMVKPEAAGSSIGVKRVLRREDLADAVSEAGRYSHWVLVEQLIPGREIQSAILSGRYLGAIEIIPDKAEPFYTYASKYVPGGSRHISPAPLTPDESSELSRITIEACRVLDVRGACRLDTILNDEGVFVILEINTLPGLTPTSLLPEIASHEGLSFTDLIIELIATASLDEKREFPAVSGR</sequence>
<evidence type="ECO:0000256" key="2">
    <source>
        <dbReference type="ARBA" id="ARBA00004496"/>
    </source>
</evidence>
<feature type="binding site" evidence="15">
    <location>
        <position position="274"/>
    </location>
    <ligand>
        <name>Mg(2+)</name>
        <dbReference type="ChEBI" id="CHEBI:18420"/>
        <label>2</label>
    </ligand>
</feature>
<keyword evidence="6 13" id="KW-0436">Ligase</keyword>
<evidence type="ECO:0000256" key="7">
    <source>
        <dbReference type="ARBA" id="ARBA00022741"/>
    </source>
</evidence>
<keyword evidence="15" id="KW-0464">Manganese</keyword>
<dbReference type="GO" id="GO:0009252">
    <property type="term" value="P:peptidoglycan biosynthetic process"/>
    <property type="evidence" value="ECO:0007669"/>
    <property type="project" value="UniProtKB-UniRule"/>
</dbReference>
<feature type="domain" description="ATP-grasp" evidence="17">
    <location>
        <begin position="110"/>
        <end position="307"/>
    </location>
</feature>
<keyword evidence="19" id="KW-1185">Reference proteome</keyword>
<keyword evidence="5 13" id="KW-0963">Cytoplasm</keyword>
<dbReference type="Pfam" id="PF07478">
    <property type="entry name" value="Dala_Dala_lig_C"/>
    <property type="match status" value="1"/>
</dbReference>
<dbReference type="Gene3D" id="3.40.50.20">
    <property type="match status" value="1"/>
</dbReference>
<keyword evidence="8 16" id="KW-0067">ATP-binding</keyword>
<dbReference type="Gene3D" id="3.30.470.20">
    <property type="entry name" value="ATP-grasp fold, B domain"/>
    <property type="match status" value="1"/>
</dbReference>
<dbReference type="PANTHER" id="PTHR23132:SF23">
    <property type="entry name" value="D-ALANINE--D-ALANINE LIGASE B"/>
    <property type="match status" value="1"/>
</dbReference>
<comment type="subcellular location">
    <subcellularLocation>
        <location evidence="2 13">Cytoplasm</location>
    </subcellularLocation>
</comment>
<keyword evidence="11 13" id="KW-0961">Cell wall biogenesis/degradation</keyword>
<dbReference type="InterPro" id="IPR000291">
    <property type="entry name" value="D-Ala_lig_Van_CS"/>
</dbReference>
<dbReference type="InterPro" id="IPR016185">
    <property type="entry name" value="PreATP-grasp_dom_sf"/>
</dbReference>
<dbReference type="InterPro" id="IPR013815">
    <property type="entry name" value="ATP_grasp_subdomain_1"/>
</dbReference>
<evidence type="ECO:0000256" key="8">
    <source>
        <dbReference type="ARBA" id="ARBA00022840"/>
    </source>
</evidence>
<evidence type="ECO:0000256" key="6">
    <source>
        <dbReference type="ARBA" id="ARBA00022598"/>
    </source>
</evidence>
<keyword evidence="7 16" id="KW-0547">Nucleotide-binding</keyword>
<keyword evidence="15" id="KW-0460">Magnesium</keyword>
<dbReference type="NCBIfam" id="NF002378">
    <property type="entry name" value="PRK01372.1"/>
    <property type="match status" value="1"/>
</dbReference>
<dbReference type="SUPFAM" id="SSF52440">
    <property type="entry name" value="PreATP-grasp domain"/>
    <property type="match status" value="1"/>
</dbReference>
<feature type="active site" evidence="14">
    <location>
        <position position="285"/>
    </location>
</feature>
<evidence type="ECO:0000256" key="13">
    <source>
        <dbReference type="HAMAP-Rule" id="MF_00047"/>
    </source>
</evidence>
<evidence type="ECO:0000259" key="17">
    <source>
        <dbReference type="PROSITE" id="PS50975"/>
    </source>
</evidence>
<evidence type="ECO:0000256" key="3">
    <source>
        <dbReference type="ARBA" id="ARBA00010871"/>
    </source>
</evidence>
<dbReference type="GO" id="GO:0008716">
    <property type="term" value="F:D-alanine-D-alanine ligase activity"/>
    <property type="evidence" value="ECO:0007669"/>
    <property type="project" value="UniProtKB-UniRule"/>
</dbReference>
<comment type="similarity">
    <text evidence="3 13">Belongs to the D-alanine--D-alanine ligase family.</text>
</comment>
<feature type="binding site" evidence="15">
    <location>
        <position position="261"/>
    </location>
    <ligand>
        <name>Mg(2+)</name>
        <dbReference type="ChEBI" id="CHEBI:18420"/>
        <label>1</label>
    </ligand>
</feature>
<dbReference type="InterPro" id="IPR005905">
    <property type="entry name" value="D_ala_D_ala"/>
</dbReference>
<evidence type="ECO:0000256" key="9">
    <source>
        <dbReference type="ARBA" id="ARBA00022960"/>
    </source>
</evidence>